<dbReference type="InterPro" id="IPR001387">
    <property type="entry name" value="Cro/C1-type_HTH"/>
</dbReference>
<name>A0A0L6CM24_9MICO</name>
<dbReference type="PROSITE" id="PS50943">
    <property type="entry name" value="HTH_CROC1"/>
    <property type="match status" value="1"/>
</dbReference>
<organism evidence="3 4">
    <name type="scientific">Luteipulveratus halotolerans</name>
    <dbReference type="NCBI Taxonomy" id="1631356"/>
    <lineage>
        <taxon>Bacteria</taxon>
        <taxon>Bacillati</taxon>
        <taxon>Actinomycetota</taxon>
        <taxon>Actinomycetes</taxon>
        <taxon>Micrococcales</taxon>
        <taxon>Dermacoccaceae</taxon>
        <taxon>Luteipulveratus</taxon>
    </lineage>
</organism>
<comment type="caution">
    <text evidence="3">The sequence shown here is derived from an EMBL/GenBank/DDBJ whole genome shotgun (WGS) entry which is preliminary data.</text>
</comment>
<dbReference type="PANTHER" id="PTHR46797:SF1">
    <property type="entry name" value="METHYLPHOSPHONATE SYNTHASE"/>
    <property type="match status" value="1"/>
</dbReference>
<dbReference type="STRING" id="1631356.VV01_19680"/>
<sequence length="112" mass="12022">MSATTATTSGARIISARQRVGLSQRQLATASALSQATLSRIEAGDRLAKVPELVALADALGCPVSTLSEHSDVRDRVVSFARAENGCDMTQLHHELVHMLELDAFLDEYGIE</sequence>
<dbReference type="SUPFAM" id="SSF47413">
    <property type="entry name" value="lambda repressor-like DNA-binding domains"/>
    <property type="match status" value="1"/>
</dbReference>
<dbReference type="EMBL" id="LAIR01000002">
    <property type="protein sequence ID" value="KNX38851.1"/>
    <property type="molecule type" value="Genomic_DNA"/>
</dbReference>
<dbReference type="Gene3D" id="1.10.260.40">
    <property type="entry name" value="lambda repressor-like DNA-binding domains"/>
    <property type="match status" value="1"/>
</dbReference>
<keyword evidence="1" id="KW-0238">DNA-binding</keyword>
<dbReference type="Proteomes" id="UP000037397">
    <property type="component" value="Unassembled WGS sequence"/>
</dbReference>
<dbReference type="PANTHER" id="PTHR46797">
    <property type="entry name" value="HTH-TYPE TRANSCRIPTIONAL REGULATOR"/>
    <property type="match status" value="1"/>
</dbReference>
<dbReference type="OrthoDB" id="513181at2"/>
<gene>
    <name evidence="3" type="ORF">VV01_19680</name>
</gene>
<proteinExistence type="predicted"/>
<dbReference type="GO" id="GO:0005829">
    <property type="term" value="C:cytosol"/>
    <property type="evidence" value="ECO:0007669"/>
    <property type="project" value="TreeGrafter"/>
</dbReference>
<dbReference type="Pfam" id="PF01381">
    <property type="entry name" value="HTH_3"/>
    <property type="match status" value="1"/>
</dbReference>
<dbReference type="CDD" id="cd00093">
    <property type="entry name" value="HTH_XRE"/>
    <property type="match status" value="1"/>
</dbReference>
<dbReference type="GO" id="GO:0003700">
    <property type="term" value="F:DNA-binding transcription factor activity"/>
    <property type="evidence" value="ECO:0007669"/>
    <property type="project" value="TreeGrafter"/>
</dbReference>
<dbReference type="RefSeq" id="WP_050671375.1">
    <property type="nucleotide sequence ID" value="NZ_LAIR01000002.1"/>
</dbReference>
<accession>A0A0L6CM24</accession>
<evidence type="ECO:0000259" key="2">
    <source>
        <dbReference type="PROSITE" id="PS50943"/>
    </source>
</evidence>
<reference evidence="4" key="1">
    <citation type="submission" date="2015-03" db="EMBL/GenBank/DDBJ databases">
        <title>Luteipulveratus halotolerans sp. nov., a novel actinobacterium (Dermacoccaceae) from Sarawak, Malaysia.</title>
        <authorList>
            <person name="Juboi H."/>
            <person name="Basik A."/>
            <person name="Shamsul S.S."/>
            <person name="Arnold P."/>
            <person name="Schmitt E.K."/>
            <person name="Sanglier J.-J."/>
            <person name="Yeo T."/>
        </authorList>
    </citation>
    <scope>NUCLEOTIDE SEQUENCE [LARGE SCALE GENOMIC DNA]</scope>
    <source>
        <strain evidence="4">C296001</strain>
    </source>
</reference>
<dbReference type="AlphaFoldDB" id="A0A0L6CM24"/>
<feature type="domain" description="HTH cro/C1-type" evidence="2">
    <location>
        <begin position="13"/>
        <end position="67"/>
    </location>
</feature>
<protein>
    <recommendedName>
        <fullName evidence="2">HTH cro/C1-type domain-containing protein</fullName>
    </recommendedName>
</protein>
<keyword evidence="4" id="KW-1185">Reference proteome</keyword>
<dbReference type="InterPro" id="IPR050807">
    <property type="entry name" value="TransReg_Diox_bact_type"/>
</dbReference>
<evidence type="ECO:0000313" key="4">
    <source>
        <dbReference type="Proteomes" id="UP000037397"/>
    </source>
</evidence>
<dbReference type="InterPro" id="IPR010982">
    <property type="entry name" value="Lambda_DNA-bd_dom_sf"/>
</dbReference>
<evidence type="ECO:0000313" key="3">
    <source>
        <dbReference type="EMBL" id="KNX38851.1"/>
    </source>
</evidence>
<dbReference type="SMART" id="SM00530">
    <property type="entry name" value="HTH_XRE"/>
    <property type="match status" value="1"/>
</dbReference>
<dbReference type="GO" id="GO:0003677">
    <property type="term" value="F:DNA binding"/>
    <property type="evidence" value="ECO:0007669"/>
    <property type="project" value="UniProtKB-KW"/>
</dbReference>
<evidence type="ECO:0000256" key="1">
    <source>
        <dbReference type="ARBA" id="ARBA00023125"/>
    </source>
</evidence>